<dbReference type="RefSeq" id="WP_188507876.1">
    <property type="nucleotide sequence ID" value="NZ_BMER01000005.1"/>
</dbReference>
<organism evidence="2 3">
    <name type="scientific">Parapedobacter pyrenivorans</name>
    <dbReference type="NCBI Taxonomy" id="1305674"/>
    <lineage>
        <taxon>Bacteria</taxon>
        <taxon>Pseudomonadati</taxon>
        <taxon>Bacteroidota</taxon>
        <taxon>Sphingobacteriia</taxon>
        <taxon>Sphingobacteriales</taxon>
        <taxon>Sphingobacteriaceae</taxon>
        <taxon>Parapedobacter</taxon>
    </lineage>
</organism>
<evidence type="ECO:0000313" key="3">
    <source>
        <dbReference type="Proteomes" id="UP000660862"/>
    </source>
</evidence>
<accession>A0A917MET7</accession>
<feature type="transmembrane region" description="Helical" evidence="1">
    <location>
        <begin position="12"/>
        <end position="31"/>
    </location>
</feature>
<keyword evidence="3" id="KW-1185">Reference proteome</keyword>
<gene>
    <name evidence="2" type="ORF">GCM10007415_40020</name>
</gene>
<proteinExistence type="predicted"/>
<protein>
    <submittedName>
        <fullName evidence="2">Uncharacterized protein</fullName>
    </submittedName>
</protein>
<evidence type="ECO:0000313" key="2">
    <source>
        <dbReference type="EMBL" id="GGH00105.1"/>
    </source>
</evidence>
<sequence length="101" mass="11091">MNAVKKHRGWILPVSLFSAAVAWGVGVYMGYKLGLRAYDDILLDELLAEIYYADNPVDCPPCAEGKQYEWSDVEPPADIHLPAEALEVPKAKQEGDTAMGP</sequence>
<name>A0A917MET7_9SPHI</name>
<dbReference type="EMBL" id="BMER01000005">
    <property type="protein sequence ID" value="GGH00105.1"/>
    <property type="molecule type" value="Genomic_DNA"/>
</dbReference>
<comment type="caution">
    <text evidence="2">The sequence shown here is derived from an EMBL/GenBank/DDBJ whole genome shotgun (WGS) entry which is preliminary data.</text>
</comment>
<reference evidence="2" key="2">
    <citation type="submission" date="2020-09" db="EMBL/GenBank/DDBJ databases">
        <authorList>
            <person name="Sun Q."/>
            <person name="Zhou Y."/>
        </authorList>
    </citation>
    <scope>NUCLEOTIDE SEQUENCE</scope>
    <source>
        <strain evidence="2">CGMCC 1.12195</strain>
    </source>
</reference>
<evidence type="ECO:0000256" key="1">
    <source>
        <dbReference type="SAM" id="Phobius"/>
    </source>
</evidence>
<reference evidence="2" key="1">
    <citation type="journal article" date="2014" name="Int. J. Syst. Evol. Microbiol.">
        <title>Complete genome sequence of Corynebacterium casei LMG S-19264T (=DSM 44701T), isolated from a smear-ripened cheese.</title>
        <authorList>
            <consortium name="US DOE Joint Genome Institute (JGI-PGF)"/>
            <person name="Walter F."/>
            <person name="Albersmeier A."/>
            <person name="Kalinowski J."/>
            <person name="Ruckert C."/>
        </authorList>
    </citation>
    <scope>NUCLEOTIDE SEQUENCE</scope>
    <source>
        <strain evidence="2">CGMCC 1.12195</strain>
    </source>
</reference>
<keyword evidence="1" id="KW-0812">Transmembrane</keyword>
<dbReference type="AlphaFoldDB" id="A0A917MET7"/>
<keyword evidence="1" id="KW-1133">Transmembrane helix</keyword>
<keyword evidence="1" id="KW-0472">Membrane</keyword>
<dbReference type="Proteomes" id="UP000660862">
    <property type="component" value="Unassembled WGS sequence"/>
</dbReference>